<evidence type="ECO:0008006" key="4">
    <source>
        <dbReference type="Google" id="ProtNLM"/>
    </source>
</evidence>
<gene>
    <name evidence="2" type="ORF">H9656_09305</name>
</gene>
<dbReference type="EMBL" id="JACSQU010000002">
    <property type="protein sequence ID" value="MBD7941582.1"/>
    <property type="molecule type" value="Genomic_DNA"/>
</dbReference>
<evidence type="ECO:0000313" key="2">
    <source>
        <dbReference type="EMBL" id="MBD7941582.1"/>
    </source>
</evidence>
<feature type="chain" id="PRO_5046860827" description="Fimbrial biogenesis outer membrane usher protein" evidence="1">
    <location>
        <begin position="26"/>
        <end position="905"/>
    </location>
</feature>
<organism evidence="2 3">
    <name type="scientific">Brevundimonas guildfordensis</name>
    <dbReference type="NCBI Taxonomy" id="2762241"/>
    <lineage>
        <taxon>Bacteria</taxon>
        <taxon>Pseudomonadati</taxon>
        <taxon>Pseudomonadota</taxon>
        <taxon>Alphaproteobacteria</taxon>
        <taxon>Caulobacterales</taxon>
        <taxon>Caulobacteraceae</taxon>
        <taxon>Brevundimonas</taxon>
    </lineage>
</organism>
<dbReference type="Proteomes" id="UP000638918">
    <property type="component" value="Unassembled WGS sequence"/>
</dbReference>
<dbReference type="RefSeq" id="WP_191743986.1">
    <property type="nucleotide sequence ID" value="NZ_JACSQU010000002.1"/>
</dbReference>
<keyword evidence="1" id="KW-0732">Signal</keyword>
<protein>
    <recommendedName>
        <fullName evidence="4">Fimbrial biogenesis outer membrane usher protein</fullName>
    </recommendedName>
</protein>
<feature type="signal peptide" evidence="1">
    <location>
        <begin position="1"/>
        <end position="25"/>
    </location>
</feature>
<evidence type="ECO:0000313" key="3">
    <source>
        <dbReference type="Proteomes" id="UP000638918"/>
    </source>
</evidence>
<proteinExistence type="predicted"/>
<name>A0ABR8R1B9_9CAUL</name>
<keyword evidence="3" id="KW-1185">Reference proteome</keyword>
<accession>A0ABR8R1B9</accession>
<comment type="caution">
    <text evidence="2">The sequence shown here is derived from an EMBL/GenBank/DDBJ whole genome shotgun (WGS) entry which is preliminary data.</text>
</comment>
<evidence type="ECO:0000256" key="1">
    <source>
        <dbReference type="SAM" id="SignalP"/>
    </source>
</evidence>
<reference evidence="2 3" key="1">
    <citation type="submission" date="2020-08" db="EMBL/GenBank/DDBJ databases">
        <title>A Genomic Blueprint of the Chicken Gut Microbiome.</title>
        <authorList>
            <person name="Gilroy R."/>
            <person name="Ravi A."/>
            <person name="Getino M."/>
            <person name="Pursley I."/>
            <person name="Horton D.L."/>
            <person name="Alikhan N.-F."/>
            <person name="Baker D."/>
            <person name="Gharbi K."/>
            <person name="Hall N."/>
            <person name="Watson M."/>
            <person name="Adriaenssens E.M."/>
            <person name="Foster-Nyarko E."/>
            <person name="Jarju S."/>
            <person name="Secka A."/>
            <person name="Antonio M."/>
            <person name="Oren A."/>
            <person name="Chaudhuri R."/>
            <person name="La Ragione R.M."/>
            <person name="Hildebrand F."/>
            <person name="Pallen M.J."/>
        </authorList>
    </citation>
    <scope>NUCLEOTIDE SEQUENCE [LARGE SCALE GENOMIC DNA]</scope>
    <source>
        <strain evidence="2 3">Sa3CVA3</strain>
    </source>
</reference>
<sequence>MTVVRSAGAAVVALAASMASWPASAQEALVRNLVIAAEPEPFSADDLLWMEVRAGDTELADSMNVFVSRAGVFLPLGEFARVVDVAVGVFPAQRRAEGWVIEPSNRLVVDLARREATIAGRAITIGVDQAAIYGEDLYVRADLLEQLLPVRLKADASAQTLAVTTTRPLPFEQRAERLRRQAALGGASDLENAMRVDTPYRLASPPSFDVNIGGQLTRDGVDNASRFDLRASGDLLHAGFEGYVGSDDDGEIGTVRVMLTRKDPYGRALGPLGGTRAAVGDVYSPSMPIGPAGVSGRGVFYTSAPLESLDLATPLNLRGELALGEEVELYVNEVLQRAQTSPVQGRYEFLDVPLAFGLNTIRLVFYGSQGQIRETVRRINFGTGQLQPGRLVLRLGAVEQDRTVFDIGEPLSGSSSGSARVAVTADYGLTPGLTLSAGAARYQPQGRDARSLTALGLRGSLGVFATQLDAAIDNNGGRGATGTLATRFGGISLLGRHSEYTGGFVDETRQLGARDQAPLRRATDLRADGQWSAPNGLSVPVSLNARHLVRADGAELTNAEVRASAPLGRLYASTNIAYEAETGGDISTRRWLGGFDVTTLVSARIQTRAGLTYEISPDPELDSAYITADWQINEAAALRVGAVRTLGPQGTTFLQASHLWRAPRFDLALNLAYETDRRDWRVGLQMGFGFGYDPGRGGYRMTRPGVAGGGSVAINAWVDENGDGVRQPGEPGVPGLIADTPAGAQTTNAEGRAFATGLGDAPTAQIRLNAEAVDDPFLIGGPDVIRIVPRPGRASRIDYPMQRSAEVQLQAMLIQPDGAARAIAALAILLVPENGGEAVAGRSDHSGVVFFERLRPGAYDLRLDPDQARALALSLDRPVRVSVPAGGGFVEGGSFSVRIAGERLQ</sequence>